<organism evidence="2">
    <name type="scientific">Blastocystis hominis</name>
    <dbReference type="NCBI Taxonomy" id="12968"/>
    <lineage>
        <taxon>Eukaryota</taxon>
        <taxon>Sar</taxon>
        <taxon>Stramenopiles</taxon>
        <taxon>Bigyra</taxon>
        <taxon>Opalozoa</taxon>
        <taxon>Opalinata</taxon>
        <taxon>Blastocystidae</taxon>
        <taxon>Blastocystis</taxon>
    </lineage>
</organism>
<feature type="transmembrane region" description="Helical" evidence="1">
    <location>
        <begin position="12"/>
        <end position="32"/>
    </location>
</feature>
<dbReference type="GeneID" id="24918403"/>
<evidence type="ECO:0000313" key="2">
    <source>
        <dbReference type="EMBL" id="CBK20877.2"/>
    </source>
</evidence>
<evidence type="ECO:0000313" key="3">
    <source>
        <dbReference type="Proteomes" id="UP000008312"/>
    </source>
</evidence>
<reference evidence="2" key="1">
    <citation type="submission" date="2010-02" db="EMBL/GenBank/DDBJ databases">
        <title>Sequencing and annotation of the Blastocystis hominis genome.</title>
        <authorList>
            <person name="Wincker P."/>
        </authorList>
    </citation>
    <scope>NUCLEOTIDE SEQUENCE</scope>
    <source>
        <strain evidence="2">Singapore isolate B</strain>
    </source>
</reference>
<proteinExistence type="predicted"/>
<feature type="transmembrane region" description="Helical" evidence="1">
    <location>
        <begin position="52"/>
        <end position="71"/>
    </location>
</feature>
<keyword evidence="1" id="KW-0812">Transmembrane</keyword>
<dbReference type="AlphaFoldDB" id="D8LX82"/>
<dbReference type="EMBL" id="FN668639">
    <property type="protein sequence ID" value="CBK20877.2"/>
    <property type="molecule type" value="Genomic_DNA"/>
</dbReference>
<sequence length="73" mass="8225">MPIDVERGFHKGTLFTCVLAITAQGIMNNIIISSLPFMIQVYYPDVVLRILVNFRLILVKLAITLDLSSLFTI</sequence>
<name>D8LX82_BLAHO</name>
<gene>
    <name evidence="2" type="ORF">GSBLH_T00001124001</name>
</gene>
<dbReference type="InParanoid" id="D8LX82"/>
<accession>D8LX82</accession>
<evidence type="ECO:0000256" key="1">
    <source>
        <dbReference type="SAM" id="Phobius"/>
    </source>
</evidence>
<protein>
    <submittedName>
        <fullName evidence="2">Uncharacterized protein</fullName>
    </submittedName>
</protein>
<dbReference type="RefSeq" id="XP_012894925.1">
    <property type="nucleotide sequence ID" value="XM_013039471.1"/>
</dbReference>
<dbReference type="Proteomes" id="UP000008312">
    <property type="component" value="Unassembled WGS sequence"/>
</dbReference>
<keyword evidence="1" id="KW-1133">Transmembrane helix</keyword>
<keyword evidence="3" id="KW-1185">Reference proteome</keyword>
<keyword evidence="1" id="KW-0472">Membrane</keyword>